<gene>
    <name evidence="2" type="ORF">g.3944</name>
    <name evidence="3" type="ORF">g.3945</name>
</gene>
<dbReference type="EMBL" id="GDQN01007245">
    <property type="protein sequence ID" value="JAT83809.1"/>
    <property type="molecule type" value="Transcribed_RNA"/>
</dbReference>
<name>A0A1E1WVG9_PECGO</name>
<evidence type="ECO:0000313" key="3">
    <source>
        <dbReference type="EMBL" id="JAT90781.1"/>
    </source>
</evidence>
<feature type="compositionally biased region" description="Basic residues" evidence="1">
    <location>
        <begin position="96"/>
        <end position="113"/>
    </location>
</feature>
<organism evidence="3">
    <name type="scientific">Pectinophora gossypiella</name>
    <name type="common">Cotton pink bollworm</name>
    <name type="synonym">Depressaria gossypiella</name>
    <dbReference type="NCBI Taxonomy" id="13191"/>
    <lineage>
        <taxon>Eukaryota</taxon>
        <taxon>Metazoa</taxon>
        <taxon>Ecdysozoa</taxon>
        <taxon>Arthropoda</taxon>
        <taxon>Hexapoda</taxon>
        <taxon>Insecta</taxon>
        <taxon>Pterygota</taxon>
        <taxon>Neoptera</taxon>
        <taxon>Endopterygota</taxon>
        <taxon>Lepidoptera</taxon>
        <taxon>Glossata</taxon>
        <taxon>Ditrysia</taxon>
        <taxon>Gelechioidea</taxon>
        <taxon>Gelechiidae</taxon>
        <taxon>Apatetrinae</taxon>
        <taxon>Pectinophora</taxon>
    </lineage>
</organism>
<dbReference type="OrthoDB" id="4748970at2759"/>
<protein>
    <submittedName>
        <fullName evidence="3">Uncharacterized protein</fullName>
    </submittedName>
</protein>
<dbReference type="EMBL" id="GDQN01000273">
    <property type="protein sequence ID" value="JAT90781.1"/>
    <property type="molecule type" value="Transcribed_RNA"/>
</dbReference>
<feature type="non-terminal residue" evidence="3">
    <location>
        <position position="1"/>
    </location>
</feature>
<evidence type="ECO:0000313" key="2">
    <source>
        <dbReference type="EMBL" id="JAT83809.1"/>
    </source>
</evidence>
<feature type="non-terminal residue" evidence="3">
    <location>
        <position position="148"/>
    </location>
</feature>
<evidence type="ECO:0000256" key="1">
    <source>
        <dbReference type="SAM" id="MobiDB-lite"/>
    </source>
</evidence>
<feature type="compositionally biased region" description="Basic residues" evidence="1">
    <location>
        <begin position="79"/>
        <end position="88"/>
    </location>
</feature>
<dbReference type="AlphaFoldDB" id="A0A1E1WVG9"/>
<feature type="region of interest" description="Disordered" evidence="1">
    <location>
        <begin position="1"/>
        <end position="24"/>
    </location>
</feature>
<feature type="region of interest" description="Disordered" evidence="1">
    <location>
        <begin position="78"/>
        <end position="119"/>
    </location>
</feature>
<sequence length="148" mass="17178">IPPSSTDDKKEHDDDDKREFDDDKTNTFDMQLVYVKEEVKNEWNGVLDEALPSDDDHPLSDCIDAGETEIEVPLLLPLPRKRDKKKRSKTEDKIKREKKVVKRVKTGKKPTKRPKPESEQKILTIELSYEEMVLERAKEAAREGYVNA</sequence>
<reference evidence="3" key="1">
    <citation type="submission" date="2015-09" db="EMBL/GenBank/DDBJ databases">
        <title>De novo assembly of Pectinophora gossypiella (Pink Bollworm) gut transcriptome.</title>
        <authorList>
            <person name="Tassone E.E."/>
        </authorList>
    </citation>
    <scope>NUCLEOTIDE SEQUENCE</scope>
</reference>
<accession>A0A1E1WVG9</accession>
<proteinExistence type="predicted"/>